<comment type="caution">
    <text evidence="2">The sequence shown here is derived from an EMBL/GenBank/DDBJ whole genome shotgun (WGS) entry which is preliminary data.</text>
</comment>
<feature type="compositionally biased region" description="Basic and acidic residues" evidence="1">
    <location>
        <begin position="81"/>
        <end position="107"/>
    </location>
</feature>
<evidence type="ECO:0000256" key="1">
    <source>
        <dbReference type="SAM" id="MobiDB-lite"/>
    </source>
</evidence>
<dbReference type="Proteomes" id="UP001161757">
    <property type="component" value="Unassembled WGS sequence"/>
</dbReference>
<sequence length="116" mass="12692">MSSPIDSESGQATPRPLPQGNRQQRGASSPASATLELPESIARFYRPASPKDVQTPRAHSSFPVDPVELSRRLQALLDQQKAAEDKKSKKTDKKDDDSEGKGPDNNKGHQHHNIQA</sequence>
<dbReference type="EMBL" id="JAJGCB010000003">
    <property type="protein sequence ID" value="KAJ8993420.1"/>
    <property type="molecule type" value="Genomic_DNA"/>
</dbReference>
<reference evidence="2" key="1">
    <citation type="submission" date="2023-01" db="EMBL/GenBank/DDBJ databases">
        <title>Exophiala dermititidis isolated from Cystic Fibrosis Patient.</title>
        <authorList>
            <person name="Kurbessoian T."/>
            <person name="Crocker A."/>
            <person name="Murante D."/>
            <person name="Hogan D.A."/>
            <person name="Stajich J.E."/>
        </authorList>
    </citation>
    <scope>NUCLEOTIDE SEQUENCE</scope>
    <source>
        <strain evidence="2">Ex8</strain>
    </source>
</reference>
<organism evidence="2 3">
    <name type="scientific">Exophiala dermatitidis</name>
    <name type="common">Black yeast-like fungus</name>
    <name type="synonym">Wangiella dermatitidis</name>
    <dbReference type="NCBI Taxonomy" id="5970"/>
    <lineage>
        <taxon>Eukaryota</taxon>
        <taxon>Fungi</taxon>
        <taxon>Dikarya</taxon>
        <taxon>Ascomycota</taxon>
        <taxon>Pezizomycotina</taxon>
        <taxon>Eurotiomycetes</taxon>
        <taxon>Chaetothyriomycetidae</taxon>
        <taxon>Chaetothyriales</taxon>
        <taxon>Herpotrichiellaceae</taxon>
        <taxon>Exophiala</taxon>
    </lineage>
</organism>
<dbReference type="AlphaFoldDB" id="A0AAN6IW96"/>
<name>A0AAN6IW96_EXODE</name>
<feature type="compositionally biased region" description="Polar residues" evidence="1">
    <location>
        <begin position="20"/>
        <end position="32"/>
    </location>
</feature>
<feature type="region of interest" description="Disordered" evidence="1">
    <location>
        <begin position="1"/>
        <end position="116"/>
    </location>
</feature>
<proteinExistence type="predicted"/>
<evidence type="ECO:0000313" key="3">
    <source>
        <dbReference type="Proteomes" id="UP001161757"/>
    </source>
</evidence>
<evidence type="ECO:0000313" key="2">
    <source>
        <dbReference type="EMBL" id="KAJ8993420.1"/>
    </source>
</evidence>
<feature type="compositionally biased region" description="Polar residues" evidence="1">
    <location>
        <begin position="1"/>
        <end position="12"/>
    </location>
</feature>
<gene>
    <name evidence="2" type="ORF">HRR80_001935</name>
</gene>
<protein>
    <submittedName>
        <fullName evidence="2">Uncharacterized protein</fullName>
    </submittedName>
</protein>
<accession>A0AAN6IW96</accession>